<feature type="region of interest" description="Disordered" evidence="1">
    <location>
        <begin position="281"/>
        <end position="333"/>
    </location>
</feature>
<feature type="transmembrane region" description="Helical" evidence="2">
    <location>
        <begin position="12"/>
        <end position="32"/>
    </location>
</feature>
<protein>
    <recommendedName>
        <fullName evidence="5">Colicin transporter</fullName>
    </recommendedName>
</protein>
<dbReference type="PROSITE" id="PS51257">
    <property type="entry name" value="PROKAR_LIPOPROTEIN"/>
    <property type="match status" value="1"/>
</dbReference>
<feature type="compositionally biased region" description="Gly residues" evidence="1">
    <location>
        <begin position="281"/>
        <end position="291"/>
    </location>
</feature>
<dbReference type="RefSeq" id="WP_113853937.1">
    <property type="nucleotide sequence ID" value="NZ_PDCH01000017.1"/>
</dbReference>
<dbReference type="AlphaFoldDB" id="A0A366KB15"/>
<sequence length="347" mass="35281">MDDSTPRTDRRRLWIVVAAIAAVALVAGGVVACRRVARSHALADCGNAAGAYRGAVRHLDVTRAEAVRQARDTPAGDVSDPKVVQAVTTATEASEGKDAKDAKQTKDAKQGKDAKQAKQDRPAEEAVPDCPADAGTGTLKDNAAAIRRATGQALKHDKAISTATAALGKDVKKTVKAHLGQAIADGDQLLGSSDGQVADNATRDALKAALDQAKAVQGNGKATTGQQRKAIQAIADQTKAVNDSKTAKQQADQAAAASQSAGASGGSAGGYGNYAPARSGGNGGGWSGGRSSGPAPAPAPHYAPAPSAPAPYNPLNDPNSRVWHDLHHQNSGQPGYDPNGVCIVNCF</sequence>
<name>A0A366KB15_9BIFI</name>
<keyword evidence="2" id="KW-0812">Transmembrane</keyword>
<evidence type="ECO:0000256" key="1">
    <source>
        <dbReference type="SAM" id="MobiDB-lite"/>
    </source>
</evidence>
<feature type="compositionally biased region" description="Pro residues" evidence="1">
    <location>
        <begin position="295"/>
        <end position="312"/>
    </location>
</feature>
<keyword evidence="2" id="KW-1133">Transmembrane helix</keyword>
<gene>
    <name evidence="3" type="ORF">CRD59_06810</name>
</gene>
<dbReference type="OrthoDB" id="3232627at2"/>
<feature type="compositionally biased region" description="Basic and acidic residues" evidence="1">
    <location>
        <begin position="94"/>
        <end position="124"/>
    </location>
</feature>
<accession>A0A366KB15</accession>
<evidence type="ECO:0000313" key="3">
    <source>
        <dbReference type="EMBL" id="RBP98884.1"/>
    </source>
</evidence>
<organism evidence="3 4">
    <name type="scientific">Bifidobacterium xylocopae</name>
    <dbReference type="NCBI Taxonomy" id="2493119"/>
    <lineage>
        <taxon>Bacteria</taxon>
        <taxon>Bacillati</taxon>
        <taxon>Actinomycetota</taxon>
        <taxon>Actinomycetes</taxon>
        <taxon>Bifidobacteriales</taxon>
        <taxon>Bifidobacteriaceae</taxon>
        <taxon>Bifidobacterium</taxon>
    </lineage>
</organism>
<dbReference type="EMBL" id="PDCH01000017">
    <property type="protein sequence ID" value="RBP98884.1"/>
    <property type="molecule type" value="Genomic_DNA"/>
</dbReference>
<reference evidence="3 4" key="1">
    <citation type="submission" date="2017-10" db="EMBL/GenBank/DDBJ databases">
        <title>Bifidobacterium xylocopum sp. nov. and Bifidobacterium aemilianum sp. nov., from the carpenter bee (Xylocopa violacea) digestive tract.</title>
        <authorList>
            <person name="Alberoni D."/>
            <person name="Baffoni L."/>
            <person name="Di Gioia D."/>
            <person name="Gaggia F."/>
            <person name="Biavati B."/>
        </authorList>
    </citation>
    <scope>NUCLEOTIDE SEQUENCE [LARGE SCALE GENOMIC DNA]</scope>
    <source>
        <strain evidence="3 4">XV2</strain>
    </source>
</reference>
<evidence type="ECO:0000313" key="4">
    <source>
        <dbReference type="Proteomes" id="UP000252345"/>
    </source>
</evidence>
<evidence type="ECO:0000256" key="2">
    <source>
        <dbReference type="SAM" id="Phobius"/>
    </source>
</evidence>
<comment type="caution">
    <text evidence="3">The sequence shown here is derived from an EMBL/GenBank/DDBJ whole genome shotgun (WGS) entry which is preliminary data.</text>
</comment>
<feature type="region of interest" description="Disordered" evidence="1">
    <location>
        <begin position="89"/>
        <end position="138"/>
    </location>
</feature>
<dbReference type="Proteomes" id="UP000252345">
    <property type="component" value="Unassembled WGS sequence"/>
</dbReference>
<keyword evidence="4" id="KW-1185">Reference proteome</keyword>
<proteinExistence type="predicted"/>
<evidence type="ECO:0008006" key="5">
    <source>
        <dbReference type="Google" id="ProtNLM"/>
    </source>
</evidence>
<keyword evidence="2" id="KW-0472">Membrane</keyword>